<reference evidence="2 3" key="1">
    <citation type="submission" date="2018-11" db="EMBL/GenBank/DDBJ databases">
        <title>Genome sequence of Saitozyma podzolica DSM 27192.</title>
        <authorList>
            <person name="Aliyu H."/>
            <person name="Gorte O."/>
            <person name="Ochsenreither K."/>
        </authorList>
    </citation>
    <scope>NUCLEOTIDE SEQUENCE [LARGE SCALE GENOMIC DNA]</scope>
    <source>
        <strain evidence="2 3">DSM 27192</strain>
    </source>
</reference>
<keyword evidence="3" id="KW-1185">Reference proteome</keyword>
<organism evidence="2 3">
    <name type="scientific">Saitozyma podzolica</name>
    <dbReference type="NCBI Taxonomy" id="1890683"/>
    <lineage>
        <taxon>Eukaryota</taxon>
        <taxon>Fungi</taxon>
        <taxon>Dikarya</taxon>
        <taxon>Basidiomycota</taxon>
        <taxon>Agaricomycotina</taxon>
        <taxon>Tremellomycetes</taxon>
        <taxon>Tremellales</taxon>
        <taxon>Trimorphomycetaceae</taxon>
        <taxon>Saitozyma</taxon>
    </lineage>
</organism>
<evidence type="ECO:0000313" key="2">
    <source>
        <dbReference type="EMBL" id="RSH89995.1"/>
    </source>
</evidence>
<dbReference type="Gene3D" id="3.40.30.10">
    <property type="entry name" value="Glutaredoxin"/>
    <property type="match status" value="1"/>
</dbReference>
<dbReference type="PANTHER" id="PTHR33875:SF2">
    <property type="entry name" value="ACR183CP"/>
    <property type="match status" value="1"/>
</dbReference>
<dbReference type="AlphaFoldDB" id="A0A427YFP4"/>
<feature type="region of interest" description="Disordered" evidence="1">
    <location>
        <begin position="221"/>
        <end position="241"/>
    </location>
</feature>
<evidence type="ECO:0000256" key="1">
    <source>
        <dbReference type="SAM" id="MobiDB-lite"/>
    </source>
</evidence>
<dbReference type="OrthoDB" id="37297at2759"/>
<accession>A0A427YFP4</accession>
<proteinExistence type="predicted"/>
<name>A0A427YFP4_9TREE</name>
<dbReference type="PANTHER" id="PTHR33875">
    <property type="entry name" value="OS09G0542200 PROTEIN"/>
    <property type="match status" value="1"/>
</dbReference>
<comment type="caution">
    <text evidence="2">The sequence shown here is derived from an EMBL/GenBank/DDBJ whole genome shotgun (WGS) entry which is preliminary data.</text>
</comment>
<gene>
    <name evidence="2" type="ORF">EHS25_001328</name>
</gene>
<protein>
    <recommendedName>
        <fullName evidence="4">Thioredoxin-like fold domain-containing protein</fullName>
    </recommendedName>
</protein>
<evidence type="ECO:0008006" key="4">
    <source>
        <dbReference type="Google" id="ProtNLM"/>
    </source>
</evidence>
<dbReference type="EMBL" id="RSCD01000011">
    <property type="protein sequence ID" value="RSH89995.1"/>
    <property type="molecule type" value="Genomic_DNA"/>
</dbReference>
<dbReference type="Proteomes" id="UP000279259">
    <property type="component" value="Unassembled WGS sequence"/>
</dbReference>
<evidence type="ECO:0000313" key="3">
    <source>
        <dbReference type="Proteomes" id="UP000279259"/>
    </source>
</evidence>
<sequence>MACPAHLQFTVLGEGPTAVEFYLNLICPASKKALRSVSNVLVPEVLPGGRYHGKVRLVFRPSPYVWHPQGCYVAEHLLGFGRAFCSGPTFNSRLWFNCLREFMERQREFFDHKVQDESPNSVKERLSIIAGEVLEKASVMSKEEGAKIMRETMPLNNFRYGGTPLIMDTKYYSRLTRQNGVWSTPTVAVNGVKAYDATSQWAEEKWLEWFEWAPGCSPKANVAPQIPPESPPIQWTPLPLE</sequence>